<dbReference type="Pfam" id="PF00294">
    <property type="entry name" value="PfkB"/>
    <property type="match status" value="1"/>
</dbReference>
<reference evidence="4 5" key="1">
    <citation type="submission" date="2018-05" db="EMBL/GenBank/DDBJ databases">
        <title>Genomic Encyclopedia of Type Strains, Phase IV (KMG-IV): sequencing the most valuable type-strain genomes for metagenomic binning, comparative biology and taxonomic classification.</title>
        <authorList>
            <person name="Goeker M."/>
        </authorList>
    </citation>
    <scope>NUCLEOTIDE SEQUENCE [LARGE SCALE GENOMIC DNA]</scope>
    <source>
        <strain evidence="4 5">DSM 6462</strain>
    </source>
</reference>
<dbReference type="PROSITE" id="PS00584">
    <property type="entry name" value="PFKB_KINASES_2"/>
    <property type="match status" value="1"/>
</dbReference>
<keyword evidence="5" id="KW-1185">Reference proteome</keyword>
<evidence type="ECO:0000256" key="1">
    <source>
        <dbReference type="ARBA" id="ARBA00022679"/>
    </source>
</evidence>
<dbReference type="SUPFAM" id="SSF53613">
    <property type="entry name" value="Ribokinase-like"/>
    <property type="match status" value="1"/>
</dbReference>
<dbReference type="GO" id="GO:0005829">
    <property type="term" value="C:cytosol"/>
    <property type="evidence" value="ECO:0007669"/>
    <property type="project" value="TreeGrafter"/>
</dbReference>
<dbReference type="AlphaFoldDB" id="A0A2V3U6W6"/>
<evidence type="ECO:0000313" key="4">
    <source>
        <dbReference type="EMBL" id="PXW58669.1"/>
    </source>
</evidence>
<dbReference type="Proteomes" id="UP000248021">
    <property type="component" value="Unassembled WGS sequence"/>
</dbReference>
<organism evidence="4 5">
    <name type="scientific">Chelatococcus asaccharovorans</name>
    <dbReference type="NCBI Taxonomy" id="28210"/>
    <lineage>
        <taxon>Bacteria</taxon>
        <taxon>Pseudomonadati</taxon>
        <taxon>Pseudomonadota</taxon>
        <taxon>Alphaproteobacteria</taxon>
        <taxon>Hyphomicrobiales</taxon>
        <taxon>Chelatococcaceae</taxon>
        <taxon>Chelatococcus</taxon>
    </lineage>
</organism>
<dbReference type="InterPro" id="IPR029056">
    <property type="entry name" value="Ribokinase-like"/>
</dbReference>
<evidence type="ECO:0000256" key="2">
    <source>
        <dbReference type="ARBA" id="ARBA00022777"/>
    </source>
</evidence>
<feature type="domain" description="Carbohydrate kinase PfkB" evidence="3">
    <location>
        <begin position="23"/>
        <end position="307"/>
    </location>
</feature>
<comment type="caution">
    <text evidence="4">The sequence shown here is derived from an EMBL/GenBank/DDBJ whole genome shotgun (WGS) entry which is preliminary data.</text>
</comment>
<dbReference type="PANTHER" id="PTHR10584">
    <property type="entry name" value="SUGAR KINASE"/>
    <property type="match status" value="1"/>
</dbReference>
<accession>A0A2V3U6W6</accession>
<name>A0A2V3U6W6_9HYPH</name>
<dbReference type="EMBL" id="QJJK01000005">
    <property type="protein sequence ID" value="PXW58669.1"/>
    <property type="molecule type" value="Genomic_DNA"/>
</dbReference>
<keyword evidence="1" id="KW-0808">Transferase</keyword>
<evidence type="ECO:0000313" key="5">
    <source>
        <dbReference type="Proteomes" id="UP000248021"/>
    </source>
</evidence>
<keyword evidence="2 4" id="KW-0418">Kinase</keyword>
<evidence type="ECO:0000259" key="3">
    <source>
        <dbReference type="Pfam" id="PF00294"/>
    </source>
</evidence>
<dbReference type="Gene3D" id="3.40.1190.20">
    <property type="match status" value="1"/>
</dbReference>
<dbReference type="InterPro" id="IPR002173">
    <property type="entry name" value="Carboh/pur_kinase_PfkB_CS"/>
</dbReference>
<sequence>MSTRSISFIQRRADALFSANPAEVFCLGLAIQDTILTVASIPTEPVKIYAAARREAGGGPAATASVAIARLGGKASFAGRLGDDRTGAALRRELEDEMVDVTWLRHFAGVQSPGSVILVDGKGERLIVAYADPNLPRDASWLTPSRLGDAVLCDLSWPEGALQCLSMAREAGIPSVLDADISRHSREQVAMLVAAADHVVFSRPGLAEFTGTDDMEAGLRAAARPGHRLIGVTDGADGLFWLDDGPIRNARPPRVDVVDTVGAGDAFHGALALALARHDGLEEAIAFANAVAALKCTRPGGRAGLPTADALLRFTG</sequence>
<proteinExistence type="predicted"/>
<gene>
    <name evidence="4" type="ORF">C7450_10515</name>
</gene>
<protein>
    <submittedName>
        <fullName evidence="4">Sulfofructose kinase</fullName>
    </submittedName>
</protein>
<dbReference type="InterPro" id="IPR011611">
    <property type="entry name" value="PfkB_dom"/>
</dbReference>
<dbReference type="PANTHER" id="PTHR10584:SF157">
    <property type="entry name" value="SULFOFRUCTOSE KINASE"/>
    <property type="match status" value="1"/>
</dbReference>
<dbReference type="GO" id="GO:0016301">
    <property type="term" value="F:kinase activity"/>
    <property type="evidence" value="ECO:0007669"/>
    <property type="project" value="UniProtKB-KW"/>
</dbReference>